<evidence type="ECO:0000313" key="2">
    <source>
        <dbReference type="EMBL" id="KAF8874206.1"/>
    </source>
</evidence>
<reference evidence="2" key="1">
    <citation type="submission" date="2020-11" db="EMBL/GenBank/DDBJ databases">
        <authorList>
            <consortium name="DOE Joint Genome Institute"/>
            <person name="Ahrendt S."/>
            <person name="Riley R."/>
            <person name="Andreopoulos W."/>
            <person name="LaButti K."/>
            <person name="Pangilinan J."/>
            <person name="Ruiz-duenas F.J."/>
            <person name="Barrasa J.M."/>
            <person name="Sanchez-Garcia M."/>
            <person name="Camarero S."/>
            <person name="Miyauchi S."/>
            <person name="Serrano A."/>
            <person name="Linde D."/>
            <person name="Babiker R."/>
            <person name="Drula E."/>
            <person name="Ayuso-Fernandez I."/>
            <person name="Pacheco R."/>
            <person name="Padilla G."/>
            <person name="Ferreira P."/>
            <person name="Barriuso J."/>
            <person name="Kellner H."/>
            <person name="Castanera R."/>
            <person name="Alfaro M."/>
            <person name="Ramirez L."/>
            <person name="Pisabarro A.G."/>
            <person name="Kuo A."/>
            <person name="Tritt A."/>
            <person name="Lipzen A."/>
            <person name="He G."/>
            <person name="Yan M."/>
            <person name="Ng V."/>
            <person name="Cullen D."/>
            <person name="Martin F."/>
            <person name="Rosso M.-N."/>
            <person name="Henrissat B."/>
            <person name="Hibbett D."/>
            <person name="Martinez A.T."/>
            <person name="Grigoriev I.V."/>
        </authorList>
    </citation>
    <scope>NUCLEOTIDE SEQUENCE</scope>
    <source>
        <strain evidence="2">AH 44721</strain>
    </source>
</reference>
<protein>
    <recommendedName>
        <fullName evidence="4">Secreted protein</fullName>
    </recommendedName>
</protein>
<proteinExistence type="predicted"/>
<dbReference type="EMBL" id="JADNYJ010000219">
    <property type="protein sequence ID" value="KAF8874206.1"/>
    <property type="molecule type" value="Genomic_DNA"/>
</dbReference>
<evidence type="ECO:0000256" key="1">
    <source>
        <dbReference type="SAM" id="SignalP"/>
    </source>
</evidence>
<keyword evidence="1" id="KW-0732">Signal</keyword>
<comment type="caution">
    <text evidence="2">The sequence shown here is derived from an EMBL/GenBank/DDBJ whole genome shotgun (WGS) entry which is preliminary data.</text>
</comment>
<evidence type="ECO:0000313" key="3">
    <source>
        <dbReference type="Proteomes" id="UP000724874"/>
    </source>
</evidence>
<evidence type="ECO:0008006" key="4">
    <source>
        <dbReference type="Google" id="ProtNLM"/>
    </source>
</evidence>
<feature type="chain" id="PRO_5040507483" description="Secreted protein" evidence="1">
    <location>
        <begin position="19"/>
        <end position="139"/>
    </location>
</feature>
<keyword evidence="3" id="KW-1185">Reference proteome</keyword>
<feature type="signal peptide" evidence="1">
    <location>
        <begin position="1"/>
        <end position="18"/>
    </location>
</feature>
<gene>
    <name evidence="2" type="ORF">CPB84DRAFT_584096</name>
</gene>
<accession>A0A9P5N9G5</accession>
<name>A0A9P5N9G5_GYMJU</name>
<organism evidence="2 3">
    <name type="scientific">Gymnopilus junonius</name>
    <name type="common">Spectacular rustgill mushroom</name>
    <name type="synonym">Gymnopilus spectabilis subsp. junonius</name>
    <dbReference type="NCBI Taxonomy" id="109634"/>
    <lineage>
        <taxon>Eukaryota</taxon>
        <taxon>Fungi</taxon>
        <taxon>Dikarya</taxon>
        <taxon>Basidiomycota</taxon>
        <taxon>Agaricomycotina</taxon>
        <taxon>Agaricomycetes</taxon>
        <taxon>Agaricomycetidae</taxon>
        <taxon>Agaricales</taxon>
        <taxon>Agaricineae</taxon>
        <taxon>Hymenogastraceae</taxon>
        <taxon>Gymnopilus</taxon>
    </lineage>
</organism>
<sequence length="139" mass="15411">MSFRLCIFSALFCFSVQSSSRFSCSLNIYLHMSAIDIDGSSRLVIRRIDLVTSETVFNTVMQLPTVVTLRETYTGRFHAPNYLTTAPFNSWTGGSPNDQQVDLGGISPSPLLKKCMSTLVKCLPDGGRQDGIYPYSIHC</sequence>
<dbReference type="Proteomes" id="UP000724874">
    <property type="component" value="Unassembled WGS sequence"/>
</dbReference>
<dbReference type="AlphaFoldDB" id="A0A9P5N9G5"/>